<accession>A0A0A1DY13</accession>
<dbReference type="EMBL" id="KM262845">
    <property type="protein sequence ID" value="AIY22387.1"/>
    <property type="molecule type" value="Genomic_DNA"/>
</dbReference>
<organism evidence="1 2">
    <name type="scientific">African swine fever virus</name>
    <name type="common">ASFV</name>
    <dbReference type="NCBI Taxonomy" id="10497"/>
    <lineage>
        <taxon>Viruses</taxon>
        <taxon>Varidnaviria</taxon>
        <taxon>Bamfordvirae</taxon>
        <taxon>Nucleocytoviricota</taxon>
        <taxon>Pokkesviricetes</taxon>
        <taxon>Asfuvirales</taxon>
        <taxon>Asfarviridae</taxon>
        <taxon>Asfivirus</taxon>
        <taxon>Asfivirus haemorrhagiae</taxon>
    </lineage>
</organism>
<evidence type="ECO:0000313" key="1">
    <source>
        <dbReference type="EMBL" id="AIY22387.1"/>
    </source>
</evidence>
<gene>
    <name evidence="1" type="primary">A151R</name>
</gene>
<dbReference type="KEGG" id="vg:41901408"/>
<sequence>MMALLHKEKLIECIENEVLSGGTVLLLVKNIVVSEISYIDNSYKYFTFNANHDLKSKEDLKGATSNNIAKMIYNWIIKNPQNNKIWSGEPRTQIYFENDLYHTNYNHECIKDFWDVSTSVGPCIFNDRSIWCTKCTSFYPFTNIISPNIFQ</sequence>
<organismHost>
    <name type="scientific">Potamochoerus larvatus</name>
    <name type="common">Bushpig</name>
    <dbReference type="NCBI Taxonomy" id="273792"/>
</organismHost>
<organismHost>
    <name type="scientific">Phacochoerus aethiopicus</name>
    <name type="common">Warthog</name>
    <dbReference type="NCBI Taxonomy" id="85517"/>
</organismHost>
<organismHost>
    <name type="scientific">Ornithodoros moubata</name>
    <name type="common">Soft tick</name>
    <name type="synonym">Argasid tick</name>
    <dbReference type="NCBI Taxonomy" id="6938"/>
</organismHost>
<dbReference type="GeneID" id="41901408"/>
<dbReference type="Proteomes" id="UP000110401">
    <property type="component" value="Segment"/>
</dbReference>
<organismHost>
    <name type="scientific">Ornithodoros</name>
    <name type="common">relapsing fever ticks</name>
    <dbReference type="NCBI Taxonomy" id="6937"/>
</organismHost>
<evidence type="ECO:0000313" key="2">
    <source>
        <dbReference type="Proteomes" id="UP000110401"/>
    </source>
</evidence>
<organismHost>
    <name type="scientific">Phacochoerus africanus</name>
    <name type="common">Warthog</name>
    <dbReference type="NCBI Taxonomy" id="41426"/>
</organismHost>
<name>A0A0A1DY13_ASF</name>
<reference evidence="1 2" key="1">
    <citation type="journal article" date="2015" name="J. Gen. Virol.">
        <title>Related strains of African swine fever virus with different virulence: genome comparison and analysis.</title>
        <authorList>
            <person name="Portugal R."/>
            <person name="Coelho J."/>
            <person name="Hoper D."/>
            <person name="Little N.S."/>
            <person name="Smithson C."/>
            <person name="Upton C."/>
            <person name="Martins C."/>
            <person name="Leitao A."/>
            <person name="Keil G.M."/>
        </authorList>
    </citation>
    <scope>NUCLEOTIDE SEQUENCE [LARGE SCALE GENOMIC DNA]</scope>
    <source>
        <strain evidence="1">NHV</strain>
    </source>
</reference>
<organismHost>
    <name type="scientific">Sus scrofa</name>
    <name type="common">Pig</name>
    <dbReference type="NCBI Taxonomy" id="9823"/>
</organismHost>
<dbReference type="RefSeq" id="YP_009702604.1">
    <property type="nucleotide sequence ID" value="NC_044943.1"/>
</dbReference>
<protein>
    <submittedName>
        <fullName evidence="1">PA151R</fullName>
    </submittedName>
</protein>
<proteinExistence type="predicted"/>